<feature type="domain" description="FAD-dependent oxidoreductase 2 FAD-binding" evidence="6">
    <location>
        <begin position="34"/>
        <end position="469"/>
    </location>
</feature>
<keyword evidence="4" id="KW-0560">Oxidoreductase</keyword>
<evidence type="ECO:0000256" key="1">
    <source>
        <dbReference type="ARBA" id="ARBA00001974"/>
    </source>
</evidence>
<feature type="signal peptide" evidence="5">
    <location>
        <begin position="1"/>
        <end position="22"/>
    </location>
</feature>
<dbReference type="PRINTS" id="PR00368">
    <property type="entry name" value="FADPNR"/>
</dbReference>
<keyword evidence="3" id="KW-0274">FAD</keyword>
<comment type="cofactor">
    <cofactor evidence="1">
        <name>FAD</name>
        <dbReference type="ChEBI" id="CHEBI:57692"/>
    </cofactor>
</comment>
<dbReference type="SUPFAM" id="SSF51905">
    <property type="entry name" value="FAD/NAD(P)-binding domain"/>
    <property type="match status" value="1"/>
</dbReference>
<dbReference type="Proteomes" id="UP000472580">
    <property type="component" value="Unassembled WGS sequence"/>
</dbReference>
<evidence type="ECO:0000313" key="7">
    <source>
        <dbReference type="EMBL" id="MVX56424.1"/>
    </source>
</evidence>
<keyword evidence="5" id="KW-0732">Signal</keyword>
<dbReference type="InterPro" id="IPR027477">
    <property type="entry name" value="Succ_DH/fumarate_Rdtase_cat_sf"/>
</dbReference>
<dbReference type="GO" id="GO:0008202">
    <property type="term" value="P:steroid metabolic process"/>
    <property type="evidence" value="ECO:0007669"/>
    <property type="project" value="UniProtKB-ARBA"/>
</dbReference>
<dbReference type="Pfam" id="PF00890">
    <property type="entry name" value="FAD_binding_2"/>
    <property type="match status" value="1"/>
</dbReference>
<evidence type="ECO:0000259" key="6">
    <source>
        <dbReference type="Pfam" id="PF00890"/>
    </source>
</evidence>
<dbReference type="OrthoDB" id="9813348at2"/>
<name>A0A6L6YGE8_9BURK</name>
<evidence type="ECO:0000256" key="4">
    <source>
        <dbReference type="ARBA" id="ARBA00023002"/>
    </source>
</evidence>
<dbReference type="EMBL" id="WSRP01000010">
    <property type="protein sequence ID" value="MVX56424.1"/>
    <property type="molecule type" value="Genomic_DNA"/>
</dbReference>
<organism evidence="7 8">
    <name type="scientific">Parasutterella muris</name>
    <dbReference type="NCBI Taxonomy" id="2565572"/>
    <lineage>
        <taxon>Bacteria</taxon>
        <taxon>Pseudomonadati</taxon>
        <taxon>Pseudomonadota</taxon>
        <taxon>Betaproteobacteria</taxon>
        <taxon>Burkholderiales</taxon>
        <taxon>Sutterellaceae</taxon>
        <taxon>Parasutterella</taxon>
    </lineage>
</organism>
<reference evidence="7 8" key="1">
    <citation type="submission" date="2019-12" db="EMBL/GenBank/DDBJ databases">
        <title>Microbes associate with the intestines of laboratory mice.</title>
        <authorList>
            <person name="Navarre W."/>
            <person name="Wong E."/>
        </authorList>
    </citation>
    <scope>NUCLEOTIDE SEQUENCE [LARGE SCALE GENOMIC DNA]</scope>
    <source>
        <strain evidence="7 8">NM82_D38</strain>
    </source>
</reference>
<dbReference type="PANTHER" id="PTHR43400:SF10">
    <property type="entry name" value="3-OXOSTEROID 1-DEHYDROGENASE"/>
    <property type="match status" value="1"/>
</dbReference>
<dbReference type="SUPFAM" id="SSF56425">
    <property type="entry name" value="Succinate dehydrogenase/fumarate reductase flavoprotein, catalytic domain"/>
    <property type="match status" value="1"/>
</dbReference>
<evidence type="ECO:0000256" key="3">
    <source>
        <dbReference type="ARBA" id="ARBA00022827"/>
    </source>
</evidence>
<sequence length="490" mass="52709">MLKRRTFLTVASMTGLMPAAFAKNADTQWNKTVDVLVFGGGMAGLTAAISAKQNGAKNVLLLEKAAYLGGHSVMSGAGYYIGGTDKQKNAGIDDSLEINWKDAVDRGVAANRFIKRDTAVARTVYENGVETMGWLESLGVKFTDQPVQGIGNRKRVHYVAPGYKRGSPELIKALNQAALKAGVVIQTNSKLVSLITESKELGAPVIGAVVEEKGKTFNIRATGGVILATGGFANGPEMVKRYHPYLEGVPSLGSKMNVGDGIRAATDIGAQMIVETNGFGMNMLFVGTHKGQSMGLPLTEAPIIVVNKEGQRFQDESRGYLACTHKMVEKGYKVGYWIFDAKTFEKYRNGCLKPLFETEVVHEYPTLETLAKGEKINVDGLLQTVKDYNEDVAKGKDRHFGRTKLLQTLDKGPFCAFEAEPRIYTSYSGLEINTKGQVLDTRSKPIPGLYAAGDVCGHLGYQANLGGGGISSLSCAAVYGRITGKEAAVR</sequence>
<dbReference type="GO" id="GO:0016491">
    <property type="term" value="F:oxidoreductase activity"/>
    <property type="evidence" value="ECO:0007669"/>
    <property type="project" value="UniProtKB-KW"/>
</dbReference>
<accession>A0A6L6YGE8</accession>
<dbReference type="AlphaFoldDB" id="A0A6L6YGE8"/>
<gene>
    <name evidence="7" type="ORF">E5987_04280</name>
</gene>
<dbReference type="PANTHER" id="PTHR43400">
    <property type="entry name" value="FUMARATE REDUCTASE"/>
    <property type="match status" value="1"/>
</dbReference>
<evidence type="ECO:0000256" key="5">
    <source>
        <dbReference type="SAM" id="SignalP"/>
    </source>
</evidence>
<evidence type="ECO:0000313" key="8">
    <source>
        <dbReference type="Proteomes" id="UP000472580"/>
    </source>
</evidence>
<dbReference type="Gene3D" id="3.50.50.60">
    <property type="entry name" value="FAD/NAD(P)-binding domain"/>
    <property type="match status" value="1"/>
</dbReference>
<dbReference type="InterPro" id="IPR036188">
    <property type="entry name" value="FAD/NAD-bd_sf"/>
</dbReference>
<protein>
    <submittedName>
        <fullName evidence="7">FAD-dependent oxidoreductase</fullName>
    </submittedName>
</protein>
<feature type="chain" id="PRO_5026788574" evidence="5">
    <location>
        <begin position="23"/>
        <end position="490"/>
    </location>
</feature>
<keyword evidence="8" id="KW-1185">Reference proteome</keyword>
<proteinExistence type="predicted"/>
<comment type="caution">
    <text evidence="7">The sequence shown here is derived from an EMBL/GenBank/DDBJ whole genome shotgun (WGS) entry which is preliminary data.</text>
</comment>
<dbReference type="InterPro" id="IPR050315">
    <property type="entry name" value="FAD-oxidoreductase_2"/>
</dbReference>
<dbReference type="Gene3D" id="3.90.700.10">
    <property type="entry name" value="Succinate dehydrogenase/fumarate reductase flavoprotein, catalytic domain"/>
    <property type="match status" value="1"/>
</dbReference>
<keyword evidence="2" id="KW-0285">Flavoprotein</keyword>
<dbReference type="RefSeq" id="WP_160334859.1">
    <property type="nucleotide sequence ID" value="NZ_WSRP01000010.1"/>
</dbReference>
<dbReference type="InterPro" id="IPR003953">
    <property type="entry name" value="FAD-dep_OxRdtase_2_FAD-bd"/>
</dbReference>
<evidence type="ECO:0000256" key="2">
    <source>
        <dbReference type="ARBA" id="ARBA00022630"/>
    </source>
</evidence>